<reference evidence="1 2" key="1">
    <citation type="submission" date="2022-11" db="EMBL/GenBank/DDBJ databases">
        <title>Minimal conservation of predation-associated metabolite biosynthetic gene clusters underscores biosynthetic potential of Myxococcota including descriptions for ten novel species: Archangium lansinium sp. nov., Myxococcus landrumus sp. nov., Nannocystis bai.</title>
        <authorList>
            <person name="Ahearne A."/>
            <person name="Stevens C."/>
            <person name="Dowd S."/>
        </authorList>
    </citation>
    <scope>NUCLEOTIDE SEQUENCE [LARGE SCALE GENOMIC DNA]</scope>
    <source>
        <strain evidence="1 2">NCELM</strain>
    </source>
</reference>
<dbReference type="RefSeq" id="WP_272011321.1">
    <property type="nucleotide sequence ID" value="NZ_JAQNDN010000028.1"/>
</dbReference>
<keyword evidence="2" id="KW-1185">Reference proteome</keyword>
<name>A0ABT5BQC4_9BACT</name>
<evidence type="ECO:0000313" key="1">
    <source>
        <dbReference type="EMBL" id="MDC0675775.1"/>
    </source>
</evidence>
<dbReference type="Proteomes" id="UP001217838">
    <property type="component" value="Unassembled WGS sequence"/>
</dbReference>
<proteinExistence type="predicted"/>
<evidence type="ECO:0008006" key="3">
    <source>
        <dbReference type="Google" id="ProtNLM"/>
    </source>
</evidence>
<dbReference type="PROSITE" id="PS51257">
    <property type="entry name" value="PROKAR_LIPOPROTEIN"/>
    <property type="match status" value="1"/>
</dbReference>
<accession>A0ABT5BQC4</accession>
<organism evidence="1 2">
    <name type="scientific">Nannocystis radixulma</name>
    <dbReference type="NCBI Taxonomy" id="2995305"/>
    <lineage>
        <taxon>Bacteria</taxon>
        <taxon>Pseudomonadati</taxon>
        <taxon>Myxococcota</taxon>
        <taxon>Polyangia</taxon>
        <taxon>Nannocystales</taxon>
        <taxon>Nannocystaceae</taxon>
        <taxon>Nannocystis</taxon>
    </lineage>
</organism>
<protein>
    <recommendedName>
        <fullName evidence="3">Lipoprotein</fullName>
    </recommendedName>
</protein>
<evidence type="ECO:0000313" key="2">
    <source>
        <dbReference type="Proteomes" id="UP001217838"/>
    </source>
</evidence>
<sequence>MRASLLVLVSLFAAACGQPQSYKLVDVPYCQVPEGQARNGFAERVRWLYNAGDSSGEGPVAGEWPSLGIGADDSVTSREMVLAVVSCLDVKSSGTNGGKELTASKVPEVCQGQQTLYHGTLKATDDATAKERGFAGVLKFPEIPLTCPVGTLARTTSADSKPLAK</sequence>
<gene>
    <name evidence="1" type="ORF">POL58_49055</name>
</gene>
<dbReference type="EMBL" id="JAQNDN010000028">
    <property type="protein sequence ID" value="MDC0675775.1"/>
    <property type="molecule type" value="Genomic_DNA"/>
</dbReference>
<comment type="caution">
    <text evidence="1">The sequence shown here is derived from an EMBL/GenBank/DDBJ whole genome shotgun (WGS) entry which is preliminary data.</text>
</comment>